<sequence>MKMIIIILIILAVFSFVWSMAAFRVEGAEIHGNMQFGYIPELEGFEAEIIVQFLPWYWLELYAGINVLMEYSGQRTSFYPFNDRYSVGVKANITDFLYVDIYHHCAHPVYSEYNVFYDRFAGGNKTSMSIGIEW</sequence>
<reference evidence="1" key="1">
    <citation type="journal article" date="2015" name="Nature">
        <title>Complex archaea that bridge the gap between prokaryotes and eukaryotes.</title>
        <authorList>
            <person name="Spang A."/>
            <person name="Saw J.H."/>
            <person name="Jorgensen S.L."/>
            <person name="Zaremba-Niedzwiedzka K."/>
            <person name="Martijn J."/>
            <person name="Lind A.E."/>
            <person name="van Eijk R."/>
            <person name="Schleper C."/>
            <person name="Guy L."/>
            <person name="Ettema T.J."/>
        </authorList>
    </citation>
    <scope>NUCLEOTIDE SEQUENCE</scope>
</reference>
<gene>
    <name evidence="1" type="ORF">LCGC14_1767610</name>
</gene>
<comment type="caution">
    <text evidence="1">The sequence shown here is derived from an EMBL/GenBank/DDBJ whole genome shotgun (WGS) entry which is preliminary data.</text>
</comment>
<dbReference type="AlphaFoldDB" id="A0A0F9GZ75"/>
<evidence type="ECO:0008006" key="2">
    <source>
        <dbReference type="Google" id="ProtNLM"/>
    </source>
</evidence>
<evidence type="ECO:0000313" key="1">
    <source>
        <dbReference type="EMBL" id="KKM04100.1"/>
    </source>
</evidence>
<dbReference type="EMBL" id="LAZR01016531">
    <property type="protein sequence ID" value="KKM04100.1"/>
    <property type="molecule type" value="Genomic_DNA"/>
</dbReference>
<protein>
    <recommendedName>
        <fullName evidence="2">Outer membrane protein beta-barrel domain-containing protein</fullName>
    </recommendedName>
</protein>
<name>A0A0F9GZ75_9ZZZZ</name>
<proteinExistence type="predicted"/>
<organism evidence="1">
    <name type="scientific">marine sediment metagenome</name>
    <dbReference type="NCBI Taxonomy" id="412755"/>
    <lineage>
        <taxon>unclassified sequences</taxon>
        <taxon>metagenomes</taxon>
        <taxon>ecological metagenomes</taxon>
    </lineage>
</organism>
<accession>A0A0F9GZ75</accession>